<dbReference type="EMBL" id="WDAY01000037">
    <property type="protein sequence ID" value="KAB6558484.1"/>
    <property type="molecule type" value="Genomic_DNA"/>
</dbReference>
<evidence type="ECO:0000313" key="2">
    <source>
        <dbReference type="Proteomes" id="UP000437431"/>
    </source>
</evidence>
<feature type="non-terminal residue" evidence="1">
    <location>
        <position position="1"/>
    </location>
</feature>
<name>A0A6L4QM71_PHOVU</name>
<dbReference type="Proteomes" id="UP000437431">
    <property type="component" value="Unassembled WGS sequence"/>
</dbReference>
<dbReference type="AlphaFoldDB" id="A0A6L4QM71"/>
<accession>A0A6L4QM71</accession>
<comment type="caution">
    <text evidence="1">The sequence shown here is derived from an EMBL/GenBank/DDBJ whole genome shotgun (WGS) entry which is preliminary data.</text>
</comment>
<organism evidence="1 2">
    <name type="scientific">Phocaeicola vulgatus</name>
    <name type="common">Bacteroides vulgatus</name>
    <dbReference type="NCBI Taxonomy" id="821"/>
    <lineage>
        <taxon>Bacteria</taxon>
        <taxon>Pseudomonadati</taxon>
        <taxon>Bacteroidota</taxon>
        <taxon>Bacteroidia</taxon>
        <taxon>Bacteroidales</taxon>
        <taxon>Bacteroidaceae</taxon>
        <taxon>Phocaeicola</taxon>
    </lineage>
</organism>
<gene>
    <name evidence="1" type="ORF">GAY79_15375</name>
</gene>
<proteinExistence type="predicted"/>
<reference evidence="1 2" key="1">
    <citation type="journal article" date="2019" name="Nat. Med.">
        <title>A library of human gut bacterial isolates paired with longitudinal multiomics data enables mechanistic microbiome research.</title>
        <authorList>
            <person name="Poyet M."/>
            <person name="Groussin M."/>
            <person name="Gibbons S.M."/>
            <person name="Avila-Pacheco J."/>
            <person name="Jiang X."/>
            <person name="Kearney S.M."/>
            <person name="Perrotta A.R."/>
            <person name="Berdy B."/>
            <person name="Zhao S."/>
            <person name="Lieberman T.D."/>
            <person name="Swanson P.K."/>
            <person name="Smith M."/>
            <person name="Roesemann S."/>
            <person name="Alexander J.E."/>
            <person name="Rich S.A."/>
            <person name="Livny J."/>
            <person name="Vlamakis H."/>
            <person name="Clish C."/>
            <person name="Bullock K."/>
            <person name="Deik A."/>
            <person name="Scott J."/>
            <person name="Pierce K.A."/>
            <person name="Xavier R.J."/>
            <person name="Alm E.J."/>
        </authorList>
    </citation>
    <scope>NUCLEOTIDE SEQUENCE [LARGE SCALE GENOMIC DNA]</scope>
    <source>
        <strain evidence="1 2">BIOML-A111</strain>
    </source>
</reference>
<protein>
    <submittedName>
        <fullName evidence="1">Type II toxin-antitoxin system HipA family toxin</fullName>
    </submittedName>
</protein>
<sequence>YDMTYIFNVGGFLPEKMHCLMMQGKLQGHTLEDALALGKDNGIRKAETIINEVASAIGQFRHFAEECEVGQRWIGAVETTLNNHLAEWGLLEQRKNVSFRIGDTIFENVRVEKAYKGNYHLLCEVEGKERKFVITNKKEEYALIDKVGIDNLTDKQLCSLVETFFVR</sequence>
<evidence type="ECO:0000313" key="1">
    <source>
        <dbReference type="EMBL" id="KAB6558484.1"/>
    </source>
</evidence>